<dbReference type="NCBIfam" id="NF008143">
    <property type="entry name" value="PRK10894.1"/>
    <property type="match status" value="1"/>
</dbReference>
<dbReference type="GO" id="GO:0017089">
    <property type="term" value="F:glycolipid transfer activity"/>
    <property type="evidence" value="ECO:0007669"/>
    <property type="project" value="TreeGrafter"/>
</dbReference>
<proteinExistence type="inferred from homology"/>
<evidence type="ECO:0000256" key="4">
    <source>
        <dbReference type="HAMAP-Rule" id="MF_01914"/>
    </source>
</evidence>
<dbReference type="EMBL" id="LN999835">
    <property type="protein sequence ID" value="CUX97019.1"/>
    <property type="molecule type" value="Genomic_DNA"/>
</dbReference>
<reference evidence="7" key="1">
    <citation type="submission" date="2016-01" db="EMBL/GenBank/DDBJ databases">
        <authorList>
            <person name="Husnik F."/>
        </authorList>
    </citation>
    <scope>NUCLEOTIDE SEQUENCE [LARGE SCALE GENOMIC DNA]</scope>
</reference>
<comment type="function">
    <text evidence="4">Involved in the assembly of lipopolysaccharide (LPS). Required for the translocation of LPS from the inner membrane to the outer membrane. May form a bridge between the inner membrane and the outer membrane, via interactions with LptC and LptD, thereby facilitating LPS transfer across the periplasm.</text>
</comment>
<protein>
    <recommendedName>
        <fullName evidence="4">Lipopolysaccharide export system protein LptA</fullName>
    </recommendedName>
</protein>
<name>A0A143WT63_9ENTR</name>
<keyword evidence="2 4" id="KW-0732">Signal</keyword>
<keyword evidence="7" id="KW-1185">Reference proteome</keyword>
<feature type="signal peptide" evidence="4">
    <location>
        <begin position="1"/>
        <end position="27"/>
    </location>
</feature>
<keyword evidence="1 4" id="KW-0813">Transport</keyword>
<comment type="subcellular location">
    <subcellularLocation>
        <location evidence="4">Periplasm</location>
    </subcellularLocation>
</comment>
<sequence length="174" mass="19522" precursor="true">MKFKTIRPSRLLAGSLILILASAPVLALSSDNKQPIHIYSAQQSVNMVTNTVTMTGDVVIKRGSIDIHADKVIITRTNRKEVVEGYGNPVTFYQLQDDGKPVRGYSLKMRYETAKDLVILTGNAYLEQLDNNVKGDYITYLIKQQQMEAFSNKGKRVTTVLVPAQLQDKSFNKR</sequence>
<dbReference type="GO" id="GO:0009279">
    <property type="term" value="C:cell outer membrane"/>
    <property type="evidence" value="ECO:0007669"/>
    <property type="project" value="TreeGrafter"/>
</dbReference>
<dbReference type="Gene3D" id="2.60.450.10">
    <property type="entry name" value="Lipopolysaccharide (LPS) transport protein A like domain"/>
    <property type="match status" value="1"/>
</dbReference>
<dbReference type="HAMAP" id="MF_01914">
    <property type="entry name" value="LPS_assembly_LptA"/>
    <property type="match status" value="1"/>
</dbReference>
<dbReference type="GO" id="GO:0043165">
    <property type="term" value="P:Gram-negative-bacterium-type cell outer membrane assembly"/>
    <property type="evidence" value="ECO:0007669"/>
    <property type="project" value="UniProtKB-UniRule"/>
</dbReference>
<dbReference type="KEGG" id="hed:TPER_HE00068"/>
<dbReference type="GO" id="GO:0001530">
    <property type="term" value="F:lipopolysaccharide binding"/>
    <property type="evidence" value="ECO:0007669"/>
    <property type="project" value="InterPro"/>
</dbReference>
<feature type="domain" description="Organic solvent tolerance-like N-terminal" evidence="5">
    <location>
        <begin position="37"/>
        <end position="145"/>
    </location>
</feature>
<dbReference type="PANTHER" id="PTHR36504">
    <property type="entry name" value="LIPOPOLYSACCHARIDE EXPORT SYSTEM PROTEIN LPTA"/>
    <property type="match status" value="1"/>
</dbReference>
<dbReference type="GO" id="GO:0030288">
    <property type="term" value="C:outer membrane-bounded periplasmic space"/>
    <property type="evidence" value="ECO:0007669"/>
    <property type="project" value="TreeGrafter"/>
</dbReference>
<dbReference type="Proteomes" id="UP000095477">
    <property type="component" value="Chromosome I"/>
</dbReference>
<keyword evidence="3 4" id="KW-0574">Periplasm</keyword>
<dbReference type="RefSeq" id="WP_067567380.1">
    <property type="nucleotide sequence ID" value="NZ_LN999835.1"/>
</dbReference>
<dbReference type="STRING" id="1778263.TPER_HE00068"/>
<dbReference type="InterPro" id="IPR052037">
    <property type="entry name" value="LPS_export_LptA"/>
</dbReference>
<dbReference type="NCBIfam" id="TIGR03002">
    <property type="entry name" value="outer_YhbN_LptA"/>
    <property type="match status" value="1"/>
</dbReference>
<evidence type="ECO:0000256" key="2">
    <source>
        <dbReference type="ARBA" id="ARBA00022729"/>
    </source>
</evidence>
<comment type="similarity">
    <text evidence="4">Belongs to the LptA family.</text>
</comment>
<dbReference type="GO" id="GO:0015920">
    <property type="term" value="P:lipopolysaccharide transport"/>
    <property type="evidence" value="ECO:0007669"/>
    <property type="project" value="UniProtKB-UniRule"/>
</dbReference>
<dbReference type="OrthoDB" id="5295619at2"/>
<dbReference type="InterPro" id="IPR014340">
    <property type="entry name" value="LptA"/>
</dbReference>
<evidence type="ECO:0000313" key="6">
    <source>
        <dbReference type="EMBL" id="CUX97019.1"/>
    </source>
</evidence>
<accession>A0A143WT63</accession>
<gene>
    <name evidence="4 6" type="primary">lptA</name>
    <name evidence="6" type="ORF">TPER_HE00068</name>
</gene>
<dbReference type="AlphaFoldDB" id="A0A143WT63"/>
<dbReference type="PANTHER" id="PTHR36504:SF1">
    <property type="entry name" value="LIPOPOLYSACCHARIDE EXPORT SYSTEM PROTEIN LPTA"/>
    <property type="match status" value="1"/>
</dbReference>
<feature type="chain" id="PRO_5008999981" description="Lipopolysaccharide export system protein LptA" evidence="4">
    <location>
        <begin position="28"/>
        <end position="174"/>
    </location>
</feature>
<comment type="subunit">
    <text evidence="4">Component of the lipopolysaccharide transport and assembly complex.</text>
</comment>
<evidence type="ECO:0000256" key="3">
    <source>
        <dbReference type="ARBA" id="ARBA00022764"/>
    </source>
</evidence>
<evidence type="ECO:0000259" key="5">
    <source>
        <dbReference type="Pfam" id="PF03968"/>
    </source>
</evidence>
<evidence type="ECO:0000313" key="7">
    <source>
        <dbReference type="Proteomes" id="UP000095477"/>
    </source>
</evidence>
<dbReference type="PATRIC" id="fig|1778263.3.peg.70"/>
<organism evidence="6 7">
    <name type="scientific">Candidatus Hoaglandella endobia</name>
    <dbReference type="NCBI Taxonomy" id="1778263"/>
    <lineage>
        <taxon>Bacteria</taxon>
        <taxon>Pseudomonadati</taxon>
        <taxon>Pseudomonadota</taxon>
        <taxon>Gammaproteobacteria</taxon>
        <taxon>Enterobacterales</taxon>
        <taxon>Enterobacteriaceae</taxon>
        <taxon>Candidatus Hoaglandella</taxon>
    </lineage>
</organism>
<evidence type="ECO:0000256" key="1">
    <source>
        <dbReference type="ARBA" id="ARBA00022448"/>
    </source>
</evidence>
<dbReference type="InterPro" id="IPR005653">
    <property type="entry name" value="OstA-like_N"/>
</dbReference>
<dbReference type="Pfam" id="PF03968">
    <property type="entry name" value="LptD_N"/>
    <property type="match status" value="1"/>
</dbReference>